<evidence type="ECO:0000313" key="3">
    <source>
        <dbReference type="Proteomes" id="UP001056429"/>
    </source>
</evidence>
<dbReference type="RefSeq" id="WP_250857096.1">
    <property type="nucleotide sequence ID" value="NZ_JAGSOJ010000001.1"/>
</dbReference>
<dbReference type="Pfam" id="PF00300">
    <property type="entry name" value="His_Phos_1"/>
    <property type="match status" value="1"/>
</dbReference>
<dbReference type="SMART" id="SM00855">
    <property type="entry name" value="PGAM"/>
    <property type="match status" value="1"/>
</dbReference>
<feature type="site" description="Transition state stabilizer" evidence="1">
    <location>
        <position position="140"/>
    </location>
</feature>
<dbReference type="CDD" id="cd07067">
    <property type="entry name" value="HP_PGM_like"/>
    <property type="match status" value="1"/>
</dbReference>
<organism evidence="2 3">
    <name type="scientific">Oceanirhabdus seepicola</name>
    <dbReference type="NCBI Taxonomy" id="2828781"/>
    <lineage>
        <taxon>Bacteria</taxon>
        <taxon>Bacillati</taxon>
        <taxon>Bacillota</taxon>
        <taxon>Clostridia</taxon>
        <taxon>Eubacteriales</taxon>
        <taxon>Clostridiaceae</taxon>
        <taxon>Oceanirhabdus</taxon>
    </lineage>
</organism>
<dbReference type="PANTHER" id="PTHR48100">
    <property type="entry name" value="BROAD-SPECIFICITY PHOSPHATASE YOR283W-RELATED"/>
    <property type="match status" value="1"/>
</dbReference>
<name>A0A9J6NUT1_9CLOT</name>
<keyword evidence="3" id="KW-1185">Reference proteome</keyword>
<protein>
    <submittedName>
        <fullName evidence="2">Histidine phosphatase family protein</fullName>
    </submittedName>
</protein>
<proteinExistence type="predicted"/>
<dbReference type="InterPro" id="IPR013078">
    <property type="entry name" value="His_Pase_superF_clade-1"/>
</dbReference>
<accession>A0A9J6NUT1</accession>
<sequence length="195" mass="23029">MGEYTELIMVRHAKVEYTPEDKERALSKEGEEQRNDVLNILKSKEIDVIYSSPYKRAIDTIKLYAEYREFEIQILDDLRERKVSDCFIDDFDSFAMKQWDDFDYKLNYGESLREVQDRGIKVIQEIIRDNKGKKIMIGTHGTFLGVLLNYYEKTCDYHFWKNLKMPAIISIILDSDEVVKSIVETRLDGEIFSVI</sequence>
<evidence type="ECO:0000313" key="2">
    <source>
        <dbReference type="EMBL" id="MCM1988239.1"/>
    </source>
</evidence>
<dbReference type="Gene3D" id="3.40.50.1240">
    <property type="entry name" value="Phosphoglycerate mutase-like"/>
    <property type="match status" value="1"/>
</dbReference>
<dbReference type="AlphaFoldDB" id="A0A9J6NUT1"/>
<gene>
    <name evidence="2" type="ORF">KDK92_00690</name>
</gene>
<reference evidence="2" key="1">
    <citation type="journal article" date="2021" name="mSystems">
        <title>Bacteria and Archaea Synergistically Convert Glycine Betaine to Biogenic Methane in the Formosa Cold Seep of the South China Sea.</title>
        <authorList>
            <person name="Li L."/>
            <person name="Zhang W."/>
            <person name="Zhang S."/>
            <person name="Song L."/>
            <person name="Sun Q."/>
            <person name="Zhang H."/>
            <person name="Xiang H."/>
            <person name="Dong X."/>
        </authorList>
    </citation>
    <scope>NUCLEOTIDE SEQUENCE</scope>
    <source>
        <strain evidence="2">ZWT</strain>
    </source>
</reference>
<dbReference type="PANTHER" id="PTHR48100:SF59">
    <property type="entry name" value="ADENOSYLCOBALAMIN_ALPHA-RIBAZOLE PHOSPHATASE"/>
    <property type="match status" value="1"/>
</dbReference>
<dbReference type="GO" id="GO:0016791">
    <property type="term" value="F:phosphatase activity"/>
    <property type="evidence" value="ECO:0007669"/>
    <property type="project" value="TreeGrafter"/>
</dbReference>
<dbReference type="InterPro" id="IPR050275">
    <property type="entry name" value="PGM_Phosphatase"/>
</dbReference>
<dbReference type="SUPFAM" id="SSF53254">
    <property type="entry name" value="Phosphoglycerate mutase-like"/>
    <property type="match status" value="1"/>
</dbReference>
<dbReference type="GO" id="GO:0005737">
    <property type="term" value="C:cytoplasm"/>
    <property type="evidence" value="ECO:0007669"/>
    <property type="project" value="TreeGrafter"/>
</dbReference>
<evidence type="ECO:0000256" key="1">
    <source>
        <dbReference type="PIRSR" id="PIRSR613078-3"/>
    </source>
</evidence>
<dbReference type="EMBL" id="JAGSOJ010000001">
    <property type="protein sequence ID" value="MCM1988239.1"/>
    <property type="molecule type" value="Genomic_DNA"/>
</dbReference>
<dbReference type="InterPro" id="IPR029033">
    <property type="entry name" value="His_PPase_superfam"/>
</dbReference>
<comment type="caution">
    <text evidence="2">The sequence shown here is derived from an EMBL/GenBank/DDBJ whole genome shotgun (WGS) entry which is preliminary data.</text>
</comment>
<dbReference type="Proteomes" id="UP001056429">
    <property type="component" value="Unassembled WGS sequence"/>
</dbReference>
<reference evidence="2" key="2">
    <citation type="submission" date="2021-04" db="EMBL/GenBank/DDBJ databases">
        <authorList>
            <person name="Dong X."/>
        </authorList>
    </citation>
    <scope>NUCLEOTIDE SEQUENCE</scope>
    <source>
        <strain evidence="2">ZWT</strain>
    </source>
</reference>